<evidence type="ECO:0000256" key="10">
    <source>
        <dbReference type="ARBA" id="ARBA00023157"/>
    </source>
</evidence>
<evidence type="ECO:0000256" key="12">
    <source>
        <dbReference type="SAM" id="Phobius"/>
    </source>
</evidence>
<feature type="transmembrane region" description="Helical" evidence="12">
    <location>
        <begin position="105"/>
        <end position="124"/>
    </location>
</feature>
<evidence type="ECO:0000256" key="5">
    <source>
        <dbReference type="ARBA" id="ARBA00022989"/>
    </source>
</evidence>
<organism evidence="13 14">
    <name type="scientific">Thiohalomonas denitrificans</name>
    <dbReference type="NCBI Taxonomy" id="415747"/>
    <lineage>
        <taxon>Bacteria</taxon>
        <taxon>Pseudomonadati</taxon>
        <taxon>Pseudomonadota</taxon>
        <taxon>Gammaproteobacteria</taxon>
        <taxon>Thiohalomonadales</taxon>
        <taxon>Thiohalomonadaceae</taxon>
        <taxon>Thiohalomonas</taxon>
    </lineage>
</organism>
<protein>
    <submittedName>
        <fullName evidence="13">Cytochrome c oxidase assembly protein subunit 15</fullName>
    </submittedName>
</protein>
<dbReference type="InterPro" id="IPR050450">
    <property type="entry name" value="COX15/CtaA_HemeA_synthase"/>
</dbReference>
<evidence type="ECO:0000313" key="13">
    <source>
        <dbReference type="EMBL" id="SCZ66486.1"/>
    </source>
</evidence>
<evidence type="ECO:0000256" key="4">
    <source>
        <dbReference type="ARBA" id="ARBA00022723"/>
    </source>
</evidence>
<keyword evidence="7" id="KW-0408">Iron</keyword>
<feature type="transmembrane region" description="Helical" evidence="12">
    <location>
        <begin position="299"/>
        <end position="319"/>
    </location>
</feature>
<dbReference type="GO" id="GO:0006784">
    <property type="term" value="P:heme A biosynthetic process"/>
    <property type="evidence" value="ECO:0007669"/>
    <property type="project" value="InterPro"/>
</dbReference>
<evidence type="ECO:0000256" key="2">
    <source>
        <dbReference type="ARBA" id="ARBA00022475"/>
    </source>
</evidence>
<feature type="transmembrane region" description="Helical" evidence="12">
    <location>
        <begin position="240"/>
        <end position="258"/>
    </location>
</feature>
<dbReference type="PANTHER" id="PTHR35457:SF1">
    <property type="entry name" value="HEME A SYNTHASE"/>
    <property type="match status" value="1"/>
</dbReference>
<dbReference type="EMBL" id="FMWD01000011">
    <property type="protein sequence ID" value="SCZ66486.1"/>
    <property type="molecule type" value="Genomic_DNA"/>
</dbReference>
<dbReference type="PANTHER" id="PTHR35457">
    <property type="entry name" value="HEME A SYNTHASE"/>
    <property type="match status" value="1"/>
</dbReference>
<dbReference type="Pfam" id="PF02628">
    <property type="entry name" value="COX15-CtaA"/>
    <property type="match status" value="1"/>
</dbReference>
<dbReference type="RefSeq" id="WP_092998739.1">
    <property type="nucleotide sequence ID" value="NZ_FMWD01000011.1"/>
</dbReference>
<dbReference type="GO" id="GO:0016491">
    <property type="term" value="F:oxidoreductase activity"/>
    <property type="evidence" value="ECO:0007669"/>
    <property type="project" value="UniProtKB-KW"/>
</dbReference>
<comment type="subcellular location">
    <subcellularLocation>
        <location evidence="1">Membrane</location>
        <topology evidence="1">Multi-pass membrane protein</topology>
    </subcellularLocation>
</comment>
<keyword evidence="14" id="KW-1185">Reference proteome</keyword>
<evidence type="ECO:0000256" key="6">
    <source>
        <dbReference type="ARBA" id="ARBA00023002"/>
    </source>
</evidence>
<comment type="pathway">
    <text evidence="11">Porphyrin-containing compound metabolism.</text>
</comment>
<evidence type="ECO:0000256" key="9">
    <source>
        <dbReference type="ARBA" id="ARBA00023136"/>
    </source>
</evidence>
<feature type="transmembrane region" description="Helical" evidence="12">
    <location>
        <begin position="270"/>
        <end position="293"/>
    </location>
</feature>
<evidence type="ECO:0000256" key="3">
    <source>
        <dbReference type="ARBA" id="ARBA00022692"/>
    </source>
</evidence>
<gene>
    <name evidence="13" type="ORF">SAMN03097708_02973</name>
</gene>
<feature type="transmembrane region" description="Helical" evidence="12">
    <location>
        <begin position="163"/>
        <end position="181"/>
    </location>
</feature>
<keyword evidence="9 12" id="KW-0472">Membrane</keyword>
<feature type="transmembrane region" description="Helical" evidence="12">
    <location>
        <begin position="130"/>
        <end position="151"/>
    </location>
</feature>
<evidence type="ECO:0000256" key="11">
    <source>
        <dbReference type="ARBA" id="ARBA00023444"/>
    </source>
</evidence>
<keyword evidence="2" id="KW-1003">Cell membrane</keyword>
<accession>A0A1G5QXR6</accession>
<dbReference type="Proteomes" id="UP000199648">
    <property type="component" value="Unassembled WGS sequence"/>
</dbReference>
<keyword evidence="4" id="KW-0479">Metal-binding</keyword>
<keyword evidence="8" id="KW-0350">Heme biosynthesis</keyword>
<dbReference type="OrthoDB" id="1447144at2"/>
<dbReference type="AlphaFoldDB" id="A0A1G5QXR6"/>
<keyword evidence="3 12" id="KW-0812">Transmembrane</keyword>
<evidence type="ECO:0000256" key="7">
    <source>
        <dbReference type="ARBA" id="ARBA00023004"/>
    </source>
</evidence>
<dbReference type="GO" id="GO:0046872">
    <property type="term" value="F:metal ion binding"/>
    <property type="evidence" value="ECO:0007669"/>
    <property type="project" value="UniProtKB-KW"/>
</dbReference>
<dbReference type="InterPro" id="IPR003780">
    <property type="entry name" value="COX15/CtaA_fam"/>
</dbReference>
<evidence type="ECO:0000256" key="8">
    <source>
        <dbReference type="ARBA" id="ARBA00023133"/>
    </source>
</evidence>
<evidence type="ECO:0000256" key="1">
    <source>
        <dbReference type="ARBA" id="ARBA00004141"/>
    </source>
</evidence>
<name>A0A1G5QXR6_9GAMM</name>
<feature type="transmembrane region" description="Helical" evidence="12">
    <location>
        <begin position="74"/>
        <end position="93"/>
    </location>
</feature>
<dbReference type="GO" id="GO:0016020">
    <property type="term" value="C:membrane"/>
    <property type="evidence" value="ECO:0007669"/>
    <property type="project" value="UniProtKB-SubCell"/>
</dbReference>
<evidence type="ECO:0000313" key="14">
    <source>
        <dbReference type="Proteomes" id="UP000199648"/>
    </source>
</evidence>
<dbReference type="STRING" id="415747.SAMN03097708_02973"/>
<sequence length="339" mass="36200">MPFATAPKTFRRTAGAALLLTLCVAMLGAYVRLSDAGLGCPDWPGCYGKALVPNTTSLYPERPLVHHKAWKEMVHRYAAGTLGLLLLGLFVMARKPVLAYARGHTTALLLLVIFQSLLGMWTVTLQLHPLVVMGHLIGGFAVAALLLMVWLEPRTNRLQVGRGTVATARIALVVVVMQIMLGGWTSAHYAAASCPDFPTCQGEWWPQMNLAEALWPAPPPAAGDYEGGTLAGESRTAIHFMHRLGAVLTLLIVGGLAWRMARMAGMARAWGVWLGTVAVLQFAVGVANIWLMFPVGMAVAHNGGAALLLLSLVAANLQLKSTTGVNCHSSSSPWRGQGP</sequence>
<keyword evidence="10" id="KW-1015">Disulfide bond</keyword>
<proteinExistence type="predicted"/>
<reference evidence="13 14" key="1">
    <citation type="submission" date="2016-10" db="EMBL/GenBank/DDBJ databases">
        <authorList>
            <person name="de Groot N.N."/>
        </authorList>
    </citation>
    <scope>NUCLEOTIDE SEQUENCE [LARGE SCALE GENOMIC DNA]</scope>
    <source>
        <strain evidence="13 14">HLD2</strain>
    </source>
</reference>
<keyword evidence="6" id="KW-0560">Oxidoreductase</keyword>
<keyword evidence="5 12" id="KW-1133">Transmembrane helix</keyword>